<evidence type="ECO:0000313" key="3">
    <source>
        <dbReference type="Proteomes" id="UP001054945"/>
    </source>
</evidence>
<dbReference type="AlphaFoldDB" id="A0AAV4MGW3"/>
<accession>A0AAV4MGW3</accession>
<protein>
    <submittedName>
        <fullName evidence="2">Uncharacterized protein</fullName>
    </submittedName>
</protein>
<dbReference type="EMBL" id="BPLR01002189">
    <property type="protein sequence ID" value="GIX71090.1"/>
    <property type="molecule type" value="Genomic_DNA"/>
</dbReference>
<organism evidence="2 3">
    <name type="scientific">Caerostris extrusa</name>
    <name type="common">Bark spider</name>
    <name type="synonym">Caerostris bankana</name>
    <dbReference type="NCBI Taxonomy" id="172846"/>
    <lineage>
        <taxon>Eukaryota</taxon>
        <taxon>Metazoa</taxon>
        <taxon>Ecdysozoa</taxon>
        <taxon>Arthropoda</taxon>
        <taxon>Chelicerata</taxon>
        <taxon>Arachnida</taxon>
        <taxon>Araneae</taxon>
        <taxon>Araneomorphae</taxon>
        <taxon>Entelegynae</taxon>
        <taxon>Araneoidea</taxon>
        <taxon>Araneidae</taxon>
        <taxon>Caerostris</taxon>
    </lineage>
</organism>
<feature type="compositionally biased region" description="Basic and acidic residues" evidence="1">
    <location>
        <begin position="53"/>
        <end position="74"/>
    </location>
</feature>
<evidence type="ECO:0000313" key="2">
    <source>
        <dbReference type="EMBL" id="GIX71090.1"/>
    </source>
</evidence>
<name>A0AAV4MGW3_CAEEX</name>
<keyword evidence="3" id="KW-1185">Reference proteome</keyword>
<dbReference type="Proteomes" id="UP001054945">
    <property type="component" value="Unassembled WGS sequence"/>
</dbReference>
<reference evidence="2 3" key="1">
    <citation type="submission" date="2021-06" db="EMBL/GenBank/DDBJ databases">
        <title>Caerostris extrusa draft genome.</title>
        <authorList>
            <person name="Kono N."/>
            <person name="Arakawa K."/>
        </authorList>
    </citation>
    <scope>NUCLEOTIDE SEQUENCE [LARGE SCALE GENOMIC DNA]</scope>
</reference>
<proteinExistence type="predicted"/>
<comment type="caution">
    <text evidence="2">The sequence shown here is derived from an EMBL/GenBank/DDBJ whole genome shotgun (WGS) entry which is preliminary data.</text>
</comment>
<evidence type="ECO:0000256" key="1">
    <source>
        <dbReference type="SAM" id="MobiDB-lite"/>
    </source>
</evidence>
<sequence>MTAFTSENHKRGSLALINGMRKKYFFKKTTSCRLNFCLVSVQEISHPQSSFRHLKENSDRKPFQKRLPSLDKGQKINSPALGSMKYEPLQNIFI</sequence>
<gene>
    <name evidence="2" type="ORF">CEXT_635811</name>
</gene>
<feature type="region of interest" description="Disordered" evidence="1">
    <location>
        <begin position="50"/>
        <end position="81"/>
    </location>
</feature>